<dbReference type="AlphaFoldDB" id="A0A835CSL0"/>
<protein>
    <recommendedName>
        <fullName evidence="6">Peptidase S1 domain-containing protein</fullName>
    </recommendedName>
</protein>
<dbReference type="FunFam" id="2.40.10.10:FF:000068">
    <property type="entry name" value="transmembrane protease serine 2"/>
    <property type="match status" value="2"/>
</dbReference>
<dbReference type="InterPro" id="IPR043504">
    <property type="entry name" value="Peptidase_S1_PA_chymotrypsin"/>
</dbReference>
<keyword evidence="4" id="KW-1015">Disulfide bond</keyword>
<dbReference type="SMART" id="SM00020">
    <property type="entry name" value="Tryp_SPc"/>
    <property type="match status" value="1"/>
</dbReference>
<dbReference type="OrthoDB" id="8189841at2759"/>
<dbReference type="EMBL" id="JACMRX010000003">
    <property type="protein sequence ID" value="KAF7994069.1"/>
    <property type="molecule type" value="Genomic_DNA"/>
</dbReference>
<keyword evidence="5" id="KW-0732">Signal</keyword>
<evidence type="ECO:0000256" key="1">
    <source>
        <dbReference type="ARBA" id="ARBA00022670"/>
    </source>
</evidence>
<feature type="domain" description="Peptidase S1" evidence="6">
    <location>
        <begin position="254"/>
        <end position="488"/>
    </location>
</feature>
<evidence type="ECO:0000259" key="6">
    <source>
        <dbReference type="PROSITE" id="PS50240"/>
    </source>
</evidence>
<organism evidence="7 8">
    <name type="scientific">Aphidius gifuensis</name>
    <name type="common">Parasitoid wasp</name>
    <dbReference type="NCBI Taxonomy" id="684658"/>
    <lineage>
        <taxon>Eukaryota</taxon>
        <taxon>Metazoa</taxon>
        <taxon>Ecdysozoa</taxon>
        <taxon>Arthropoda</taxon>
        <taxon>Hexapoda</taxon>
        <taxon>Insecta</taxon>
        <taxon>Pterygota</taxon>
        <taxon>Neoptera</taxon>
        <taxon>Endopterygota</taxon>
        <taxon>Hymenoptera</taxon>
        <taxon>Apocrita</taxon>
        <taxon>Ichneumonoidea</taxon>
        <taxon>Braconidae</taxon>
        <taxon>Aphidiinae</taxon>
        <taxon>Aphidius</taxon>
    </lineage>
</organism>
<proteinExistence type="predicted"/>
<sequence>MIKTMVLYLELLLIFMLSLADGKVSRKIQGGSNVSPTIVNYQVSIQINNEHICSGIIIGEHYVLTAATCIVLDHDIILGNIKVRAGSNDLLDNDSSFLSYHEVSLVIIHPTFNIRNFWSDDICILKLSTGLRLHLFYLRPAKLALNKSIKNRLEISGWSKDVTYLLDSILTQPLQKIFIERPRHCDKIFRRKLDVKQNCGYGSPKSSCLNLFWFLLKQVDNNISTKMITAIILNIKLILIFVILVVNGKLSKKIHGGTRVPIDYINFQVSIQMTNAHICSGTIISDIHILTSATCVTLNNNVVLGNIEIRSGSNYIDGNHSSDVTFSKVSLVIYHPDYNMFNFWINDICILKLTTKLTIEKWNRNFANLLRDRITKATLYVSGWGGQFGGVIPDLDVDPTQHLQRINIKRVHQMECMDIFKRYFHENQHCAYTIPKGTTHITLGDSGSPVLAYRKVFGIISVVSDIDYAPFIYTKIYSYIDWIDEMLIKY</sequence>
<reference evidence="7 8" key="1">
    <citation type="submission" date="2020-08" db="EMBL/GenBank/DDBJ databases">
        <title>Aphidius gifuensis genome sequencing and assembly.</title>
        <authorList>
            <person name="Du Z."/>
        </authorList>
    </citation>
    <scope>NUCLEOTIDE SEQUENCE [LARGE SCALE GENOMIC DNA]</scope>
    <source>
        <strain evidence="7">YNYX2018</strain>
        <tissue evidence="7">Adults</tissue>
    </source>
</reference>
<keyword evidence="3" id="KW-0720">Serine protease</keyword>
<name>A0A835CSL0_APHGI</name>
<feature type="domain" description="Peptidase S1" evidence="6">
    <location>
        <begin position="28"/>
        <end position="208"/>
    </location>
</feature>
<dbReference type="Proteomes" id="UP000639338">
    <property type="component" value="Unassembled WGS sequence"/>
</dbReference>
<dbReference type="Pfam" id="PF00089">
    <property type="entry name" value="Trypsin"/>
    <property type="match status" value="2"/>
</dbReference>
<dbReference type="PANTHER" id="PTHR24276:SF91">
    <property type="entry name" value="AT26814P-RELATED"/>
    <property type="match status" value="1"/>
</dbReference>
<evidence type="ECO:0000256" key="3">
    <source>
        <dbReference type="ARBA" id="ARBA00022825"/>
    </source>
</evidence>
<feature type="chain" id="PRO_5033041716" description="Peptidase S1 domain-containing protein" evidence="5">
    <location>
        <begin position="23"/>
        <end position="490"/>
    </location>
</feature>
<evidence type="ECO:0000313" key="7">
    <source>
        <dbReference type="EMBL" id="KAF7994069.1"/>
    </source>
</evidence>
<dbReference type="InterPro" id="IPR001254">
    <property type="entry name" value="Trypsin_dom"/>
</dbReference>
<dbReference type="InterPro" id="IPR050430">
    <property type="entry name" value="Peptidase_S1"/>
</dbReference>
<dbReference type="InterPro" id="IPR009003">
    <property type="entry name" value="Peptidase_S1_PA"/>
</dbReference>
<evidence type="ECO:0000256" key="5">
    <source>
        <dbReference type="SAM" id="SignalP"/>
    </source>
</evidence>
<evidence type="ECO:0000256" key="2">
    <source>
        <dbReference type="ARBA" id="ARBA00022801"/>
    </source>
</evidence>
<gene>
    <name evidence="7" type="ORF">HCN44_011338</name>
</gene>
<evidence type="ECO:0000313" key="8">
    <source>
        <dbReference type="Proteomes" id="UP000639338"/>
    </source>
</evidence>
<dbReference type="PANTHER" id="PTHR24276">
    <property type="entry name" value="POLYSERASE-RELATED"/>
    <property type="match status" value="1"/>
</dbReference>
<dbReference type="PROSITE" id="PS50240">
    <property type="entry name" value="TRYPSIN_DOM"/>
    <property type="match status" value="2"/>
</dbReference>
<keyword evidence="2" id="KW-0378">Hydrolase</keyword>
<dbReference type="GO" id="GO:0004252">
    <property type="term" value="F:serine-type endopeptidase activity"/>
    <property type="evidence" value="ECO:0007669"/>
    <property type="project" value="InterPro"/>
</dbReference>
<dbReference type="SUPFAM" id="SSF50494">
    <property type="entry name" value="Trypsin-like serine proteases"/>
    <property type="match status" value="2"/>
</dbReference>
<evidence type="ECO:0000256" key="4">
    <source>
        <dbReference type="ARBA" id="ARBA00023157"/>
    </source>
</evidence>
<keyword evidence="1" id="KW-0645">Protease</keyword>
<dbReference type="GO" id="GO:0006508">
    <property type="term" value="P:proteolysis"/>
    <property type="evidence" value="ECO:0007669"/>
    <property type="project" value="UniProtKB-KW"/>
</dbReference>
<dbReference type="Gene3D" id="2.40.10.10">
    <property type="entry name" value="Trypsin-like serine proteases"/>
    <property type="match status" value="2"/>
</dbReference>
<comment type="caution">
    <text evidence="7">The sequence shown here is derived from an EMBL/GenBank/DDBJ whole genome shotgun (WGS) entry which is preliminary data.</text>
</comment>
<accession>A0A835CSL0</accession>
<keyword evidence="8" id="KW-1185">Reference proteome</keyword>
<feature type="signal peptide" evidence="5">
    <location>
        <begin position="1"/>
        <end position="22"/>
    </location>
</feature>